<dbReference type="Proteomes" id="UP000694410">
    <property type="component" value="Unplaced"/>
</dbReference>
<organism evidence="3 4">
    <name type="scientific">Cyanistes caeruleus</name>
    <name type="common">Eurasian blue tit</name>
    <name type="synonym">Parus caeruleus</name>
    <dbReference type="NCBI Taxonomy" id="156563"/>
    <lineage>
        <taxon>Eukaryota</taxon>
        <taxon>Metazoa</taxon>
        <taxon>Chordata</taxon>
        <taxon>Craniata</taxon>
        <taxon>Vertebrata</taxon>
        <taxon>Euteleostomi</taxon>
        <taxon>Archelosauria</taxon>
        <taxon>Archosauria</taxon>
        <taxon>Dinosauria</taxon>
        <taxon>Saurischia</taxon>
        <taxon>Theropoda</taxon>
        <taxon>Coelurosauria</taxon>
        <taxon>Aves</taxon>
        <taxon>Neognathae</taxon>
        <taxon>Neoaves</taxon>
        <taxon>Telluraves</taxon>
        <taxon>Australaves</taxon>
        <taxon>Passeriformes</taxon>
        <taxon>Paridae</taxon>
        <taxon>Cyanistes</taxon>
    </lineage>
</organism>
<feature type="domain" description="TECR-like N-terminal" evidence="2">
    <location>
        <begin position="1"/>
        <end position="35"/>
    </location>
</feature>
<dbReference type="InterPro" id="IPR049127">
    <property type="entry name" value="TECR-like_N"/>
</dbReference>
<feature type="compositionally biased region" description="Gly residues" evidence="1">
    <location>
        <begin position="103"/>
        <end position="116"/>
    </location>
</feature>
<evidence type="ECO:0000313" key="3">
    <source>
        <dbReference type="Ensembl" id="ENSCCEP00000009454.1"/>
    </source>
</evidence>
<keyword evidence="4" id="KW-1185">Reference proteome</keyword>
<proteinExistence type="predicted"/>
<protein>
    <recommendedName>
        <fullName evidence="2">TECR-like N-terminal domain-containing protein</fullName>
    </recommendedName>
</protein>
<reference evidence="3" key="2">
    <citation type="submission" date="2025-09" db="UniProtKB">
        <authorList>
            <consortium name="Ensembl"/>
        </authorList>
    </citation>
    <scope>IDENTIFICATION</scope>
</reference>
<accession>A0A8C0ULX4</accession>
<name>A0A8C0ULX4_CYACU</name>
<feature type="region of interest" description="Disordered" evidence="1">
    <location>
        <begin position="41"/>
        <end position="116"/>
    </location>
</feature>
<reference evidence="3" key="1">
    <citation type="submission" date="2025-08" db="UniProtKB">
        <authorList>
            <consortium name="Ensembl"/>
        </authorList>
    </citation>
    <scope>IDENTIFICATION</scope>
</reference>
<dbReference type="AlphaFoldDB" id="A0A8C0ULX4"/>
<evidence type="ECO:0000259" key="2">
    <source>
        <dbReference type="Pfam" id="PF21696"/>
    </source>
</evidence>
<evidence type="ECO:0000313" key="4">
    <source>
        <dbReference type="Proteomes" id="UP000694410"/>
    </source>
</evidence>
<evidence type="ECO:0000256" key="1">
    <source>
        <dbReference type="SAM" id="MobiDB-lite"/>
    </source>
</evidence>
<sequence>LDKVEPQATVADIKNLFSKAHPQWYPARQSLRLDPIAARGHHGHALLPGPGGADQLGHGVPDGVRGSPAHLPALLFPGPVPVRAPLRLHRQPAPRGPVRGDSGDGGQRGQWGQQGQ</sequence>
<dbReference type="Gene3D" id="3.10.20.90">
    <property type="entry name" value="Phosphatidylinositol 3-kinase Catalytic Subunit, Chain A, domain 1"/>
    <property type="match status" value="1"/>
</dbReference>
<dbReference type="Pfam" id="PF21696">
    <property type="entry name" value="TECR_N"/>
    <property type="match status" value="1"/>
</dbReference>
<dbReference type="Ensembl" id="ENSCCET00000014970.1">
    <property type="protein sequence ID" value="ENSCCEP00000009454.1"/>
    <property type="gene ID" value="ENSCCEG00000009592.1"/>
</dbReference>